<dbReference type="InterPro" id="IPR013805">
    <property type="entry name" value="GrpE_CC"/>
</dbReference>
<organism evidence="6 7">
    <name type="scientific">Candidatus Woesebacteria bacterium GW2011_GWA1_39_12</name>
    <dbReference type="NCBI Taxonomy" id="1618549"/>
    <lineage>
        <taxon>Bacteria</taxon>
        <taxon>Candidatus Woeseibacteriota</taxon>
    </lineage>
</organism>
<keyword evidence="5" id="KW-0175">Coiled coil</keyword>
<evidence type="ECO:0000256" key="1">
    <source>
        <dbReference type="ARBA" id="ARBA00009054"/>
    </source>
</evidence>
<evidence type="ECO:0000256" key="4">
    <source>
        <dbReference type="RuleBase" id="RU004478"/>
    </source>
</evidence>
<keyword evidence="3" id="KW-0346">Stress response</keyword>
<dbReference type="GO" id="GO:0000774">
    <property type="term" value="F:adenyl-nucleotide exchange factor activity"/>
    <property type="evidence" value="ECO:0007669"/>
    <property type="project" value="InterPro"/>
</dbReference>
<comment type="subcellular location">
    <subcellularLocation>
        <location evidence="3">Cytoplasm</location>
    </subcellularLocation>
</comment>
<dbReference type="InterPro" id="IPR009012">
    <property type="entry name" value="GrpE_head"/>
</dbReference>
<evidence type="ECO:0000256" key="5">
    <source>
        <dbReference type="SAM" id="Coils"/>
    </source>
</evidence>
<dbReference type="GO" id="GO:0042803">
    <property type="term" value="F:protein homodimerization activity"/>
    <property type="evidence" value="ECO:0007669"/>
    <property type="project" value="InterPro"/>
</dbReference>
<feature type="coiled-coil region" evidence="5">
    <location>
        <begin position="11"/>
        <end position="38"/>
    </location>
</feature>
<evidence type="ECO:0000256" key="3">
    <source>
        <dbReference type="HAMAP-Rule" id="MF_01151"/>
    </source>
</evidence>
<dbReference type="SUPFAM" id="SSF58014">
    <property type="entry name" value="Coiled-coil domain of nucleotide exchange factor GrpE"/>
    <property type="match status" value="1"/>
</dbReference>
<keyword evidence="2 3" id="KW-0143">Chaperone</keyword>
<dbReference type="PANTHER" id="PTHR21237:SF23">
    <property type="entry name" value="GRPE PROTEIN HOMOLOG, MITOCHONDRIAL"/>
    <property type="match status" value="1"/>
</dbReference>
<comment type="function">
    <text evidence="3">Participates actively in the response to hyperosmotic and heat shock by preventing the aggregation of stress-denatured proteins, in association with DnaK and GrpE. It is the nucleotide exchange factor for DnaK and may function as a thermosensor. Unfolded proteins bind initially to DnaJ; upon interaction with the DnaJ-bound protein, DnaK hydrolyzes its bound ATP, resulting in the formation of a stable complex. GrpE releases ADP from DnaK; ATP binding to DnaK triggers the release of the substrate protein, thus completing the reaction cycle. Several rounds of ATP-dependent interactions between DnaJ, DnaK and GrpE are required for fully efficient folding.</text>
</comment>
<dbReference type="AlphaFoldDB" id="A0A0G0PFV8"/>
<dbReference type="Gene3D" id="2.30.22.10">
    <property type="entry name" value="Head domain of nucleotide exchange factor GrpE"/>
    <property type="match status" value="1"/>
</dbReference>
<dbReference type="GO" id="GO:0051087">
    <property type="term" value="F:protein-folding chaperone binding"/>
    <property type="evidence" value="ECO:0007669"/>
    <property type="project" value="InterPro"/>
</dbReference>
<accession>A0A0G0PFV8</accession>
<dbReference type="GO" id="GO:0051082">
    <property type="term" value="F:unfolded protein binding"/>
    <property type="evidence" value="ECO:0007669"/>
    <property type="project" value="TreeGrafter"/>
</dbReference>
<reference evidence="6 7" key="1">
    <citation type="journal article" date="2015" name="Nature">
        <title>rRNA introns, odd ribosomes, and small enigmatic genomes across a large radiation of phyla.</title>
        <authorList>
            <person name="Brown C.T."/>
            <person name="Hug L.A."/>
            <person name="Thomas B.C."/>
            <person name="Sharon I."/>
            <person name="Castelle C.J."/>
            <person name="Singh A."/>
            <person name="Wilkins M.J."/>
            <person name="Williams K.H."/>
            <person name="Banfield J.F."/>
        </authorList>
    </citation>
    <scope>NUCLEOTIDE SEQUENCE [LARGE SCALE GENOMIC DNA]</scope>
</reference>
<dbReference type="SUPFAM" id="SSF51064">
    <property type="entry name" value="Head domain of nucleotide exchange factor GrpE"/>
    <property type="match status" value="1"/>
</dbReference>
<name>A0A0G0PFV8_9BACT</name>
<protein>
    <recommendedName>
        <fullName evidence="3">Protein GrpE</fullName>
    </recommendedName>
    <alternativeName>
        <fullName evidence="3">HSP-70 cofactor</fullName>
    </alternativeName>
</protein>
<evidence type="ECO:0000313" key="7">
    <source>
        <dbReference type="Proteomes" id="UP000034325"/>
    </source>
</evidence>
<dbReference type="HAMAP" id="MF_01151">
    <property type="entry name" value="GrpE"/>
    <property type="match status" value="1"/>
</dbReference>
<dbReference type="Pfam" id="PF01025">
    <property type="entry name" value="GrpE"/>
    <property type="match status" value="1"/>
</dbReference>
<dbReference type="PRINTS" id="PR00773">
    <property type="entry name" value="GRPEPROTEIN"/>
</dbReference>
<sequence length="159" mass="17777">MRLSVKKDNEVTVLKNQLARALADYDNLRKRTEDERQLWVKFSAERVLIKLIPVLDMLASAQEHLKDSGLAIAVGEFKKVLSEEGIEEIVPRKGDPFNPQLHEALESVGGGKKGQIAELVLTGWRFTDGKIIRPAKVKVYTSQAGGKKEELEQEIARGD</sequence>
<dbReference type="GO" id="GO:0006457">
    <property type="term" value="P:protein folding"/>
    <property type="evidence" value="ECO:0007669"/>
    <property type="project" value="InterPro"/>
</dbReference>
<dbReference type="Proteomes" id="UP000034325">
    <property type="component" value="Unassembled WGS sequence"/>
</dbReference>
<gene>
    <name evidence="3" type="primary">grpE</name>
    <name evidence="6" type="ORF">UT23_C0020G0017</name>
</gene>
<comment type="subunit">
    <text evidence="3">Homodimer.</text>
</comment>
<evidence type="ECO:0000313" key="6">
    <source>
        <dbReference type="EMBL" id="KKQ97024.1"/>
    </source>
</evidence>
<dbReference type="CDD" id="cd00446">
    <property type="entry name" value="GrpE"/>
    <property type="match status" value="1"/>
</dbReference>
<dbReference type="PANTHER" id="PTHR21237">
    <property type="entry name" value="GRPE PROTEIN"/>
    <property type="match status" value="1"/>
</dbReference>
<evidence type="ECO:0000256" key="2">
    <source>
        <dbReference type="ARBA" id="ARBA00023186"/>
    </source>
</evidence>
<comment type="caution">
    <text evidence="6">The sequence shown here is derived from an EMBL/GenBank/DDBJ whole genome shotgun (WGS) entry which is preliminary data.</text>
</comment>
<keyword evidence="3" id="KW-0963">Cytoplasm</keyword>
<dbReference type="GO" id="GO:0005737">
    <property type="term" value="C:cytoplasm"/>
    <property type="evidence" value="ECO:0007669"/>
    <property type="project" value="UniProtKB-SubCell"/>
</dbReference>
<dbReference type="InterPro" id="IPR000740">
    <property type="entry name" value="GrpE"/>
</dbReference>
<dbReference type="Gene3D" id="3.90.20.20">
    <property type="match status" value="1"/>
</dbReference>
<comment type="similarity">
    <text evidence="1 3 4">Belongs to the GrpE family.</text>
</comment>
<proteinExistence type="inferred from homology"/>
<dbReference type="EMBL" id="LBWA01000020">
    <property type="protein sequence ID" value="KKQ97024.1"/>
    <property type="molecule type" value="Genomic_DNA"/>
</dbReference>